<dbReference type="Pfam" id="PF03952">
    <property type="entry name" value="Enolase_N"/>
    <property type="match status" value="1"/>
</dbReference>
<dbReference type="GO" id="GO:0004634">
    <property type="term" value="F:phosphopyruvate hydratase activity"/>
    <property type="evidence" value="ECO:0007669"/>
    <property type="project" value="UniProtKB-UniRule"/>
</dbReference>
<accession>A0A1F7YJ15</accession>
<evidence type="ECO:0000256" key="7">
    <source>
        <dbReference type="ARBA" id="ARBA00023152"/>
    </source>
</evidence>
<evidence type="ECO:0000256" key="9">
    <source>
        <dbReference type="HAMAP-Rule" id="MF_00318"/>
    </source>
</evidence>
<evidence type="ECO:0000256" key="8">
    <source>
        <dbReference type="ARBA" id="ARBA00023239"/>
    </source>
</evidence>
<feature type="active site" description="Proton donor" evidence="9 10">
    <location>
        <position position="212"/>
    </location>
</feature>
<dbReference type="HAMAP" id="MF_00318">
    <property type="entry name" value="Enolase"/>
    <property type="match status" value="1"/>
</dbReference>
<dbReference type="SUPFAM" id="SSF54826">
    <property type="entry name" value="Enolase N-terminal domain-like"/>
    <property type="match status" value="1"/>
</dbReference>
<evidence type="ECO:0000256" key="2">
    <source>
        <dbReference type="ARBA" id="ARBA00009604"/>
    </source>
</evidence>
<dbReference type="SMART" id="SM01192">
    <property type="entry name" value="Enolase_C"/>
    <property type="match status" value="1"/>
</dbReference>
<dbReference type="Gene3D" id="3.20.20.120">
    <property type="entry name" value="Enolase-like C-terminal domain"/>
    <property type="match status" value="1"/>
</dbReference>
<feature type="binding site" evidence="9 12">
    <location>
        <position position="319"/>
    </location>
    <ligand>
        <name>Mg(2+)</name>
        <dbReference type="ChEBI" id="CHEBI:18420"/>
    </ligand>
</feature>
<dbReference type="UniPathway" id="UPA00109">
    <property type="reaction ID" value="UER00187"/>
</dbReference>
<comment type="function">
    <text evidence="9">Catalyzes the reversible conversion of 2-phosphoglycerate (2-PG) into phosphoenolpyruvate (PEP). It is essential for the degradation of carbohydrates via glycolysis.</text>
</comment>
<keyword evidence="6 9" id="KW-0460">Magnesium</keyword>
<dbReference type="Proteomes" id="UP000178851">
    <property type="component" value="Unassembled WGS sequence"/>
</dbReference>
<dbReference type="GO" id="GO:0000015">
    <property type="term" value="C:phosphopyruvate hydratase complex"/>
    <property type="evidence" value="ECO:0007669"/>
    <property type="project" value="InterPro"/>
</dbReference>
<dbReference type="PANTHER" id="PTHR11902">
    <property type="entry name" value="ENOLASE"/>
    <property type="match status" value="1"/>
</dbReference>
<feature type="binding site" evidence="9">
    <location>
        <position position="170"/>
    </location>
    <ligand>
        <name>(2R)-2-phosphoglycerate</name>
        <dbReference type="ChEBI" id="CHEBI:58289"/>
    </ligand>
</feature>
<feature type="binding site" evidence="11">
    <location>
        <position position="395"/>
    </location>
    <ligand>
        <name>substrate</name>
    </ligand>
</feature>
<dbReference type="GO" id="GO:0009986">
    <property type="term" value="C:cell surface"/>
    <property type="evidence" value="ECO:0007669"/>
    <property type="project" value="UniProtKB-SubCell"/>
</dbReference>
<comment type="caution">
    <text evidence="15">The sequence shown here is derived from an EMBL/GenBank/DDBJ whole genome shotgun (WGS) entry which is preliminary data.</text>
</comment>
<evidence type="ECO:0000256" key="12">
    <source>
        <dbReference type="PIRSR" id="PIRSR001400-3"/>
    </source>
</evidence>
<evidence type="ECO:0000256" key="11">
    <source>
        <dbReference type="PIRSR" id="PIRSR001400-2"/>
    </source>
</evidence>
<name>A0A1F7YJ15_9BACT</name>
<keyword evidence="5 9" id="KW-0964">Secreted</keyword>
<dbReference type="InterPro" id="IPR020811">
    <property type="entry name" value="Enolase_N"/>
</dbReference>
<feature type="binding site" evidence="11">
    <location>
        <position position="162"/>
    </location>
    <ligand>
        <name>substrate</name>
    </ligand>
</feature>
<evidence type="ECO:0000256" key="1">
    <source>
        <dbReference type="ARBA" id="ARBA00005031"/>
    </source>
</evidence>
<dbReference type="SMART" id="SM01193">
    <property type="entry name" value="Enolase_N"/>
    <property type="match status" value="1"/>
</dbReference>
<dbReference type="Gene3D" id="3.30.390.10">
    <property type="entry name" value="Enolase-like, N-terminal domain"/>
    <property type="match status" value="1"/>
</dbReference>
<gene>
    <name evidence="9" type="primary">eno</name>
    <name evidence="15" type="ORF">A2627_03295</name>
</gene>
<feature type="binding site" evidence="11">
    <location>
        <position position="171"/>
    </location>
    <ligand>
        <name>substrate</name>
    </ligand>
</feature>
<evidence type="ECO:0000256" key="4">
    <source>
        <dbReference type="ARBA" id="ARBA00017068"/>
    </source>
</evidence>
<keyword evidence="7 9" id="KW-0324">Glycolysis</keyword>
<dbReference type="PRINTS" id="PR00148">
    <property type="entry name" value="ENOLASE"/>
</dbReference>
<comment type="cofactor">
    <cofactor evidence="9">
        <name>Mg(2+)</name>
        <dbReference type="ChEBI" id="CHEBI:18420"/>
    </cofactor>
    <text evidence="9">Binds a second Mg(2+) ion via substrate during catalysis.</text>
</comment>
<dbReference type="InterPro" id="IPR020810">
    <property type="entry name" value="Enolase_C"/>
</dbReference>
<keyword evidence="8 9" id="KW-0456">Lyase</keyword>
<dbReference type="PIRSF" id="PIRSF001400">
    <property type="entry name" value="Enolase"/>
    <property type="match status" value="1"/>
</dbReference>
<dbReference type="InterPro" id="IPR036849">
    <property type="entry name" value="Enolase-like_C_sf"/>
</dbReference>
<dbReference type="AlphaFoldDB" id="A0A1F7YJ15"/>
<evidence type="ECO:0000259" key="14">
    <source>
        <dbReference type="SMART" id="SM01193"/>
    </source>
</evidence>
<evidence type="ECO:0000313" key="15">
    <source>
        <dbReference type="EMBL" id="OGM27257.1"/>
    </source>
</evidence>
<organism evidence="15 16">
    <name type="scientific">Candidatus Woesebacteria bacterium RIFCSPHIGHO2_01_FULL_39_28</name>
    <dbReference type="NCBI Taxonomy" id="1802496"/>
    <lineage>
        <taxon>Bacteria</taxon>
        <taxon>Candidatus Woeseibacteriota</taxon>
    </lineage>
</organism>
<evidence type="ECO:0000259" key="13">
    <source>
        <dbReference type="SMART" id="SM01192"/>
    </source>
</evidence>
<feature type="binding site" evidence="9">
    <location>
        <position position="344"/>
    </location>
    <ligand>
        <name>(2R)-2-phosphoglycerate</name>
        <dbReference type="ChEBI" id="CHEBI:58289"/>
    </ligand>
</feature>
<feature type="binding site" evidence="9">
    <location>
        <position position="373"/>
    </location>
    <ligand>
        <name>(2R)-2-phosphoglycerate</name>
        <dbReference type="ChEBI" id="CHEBI:58289"/>
    </ligand>
</feature>
<dbReference type="NCBIfam" id="TIGR01060">
    <property type="entry name" value="eno"/>
    <property type="match status" value="1"/>
</dbReference>
<dbReference type="InterPro" id="IPR000941">
    <property type="entry name" value="Enolase"/>
</dbReference>
<feature type="binding site" evidence="9 12">
    <location>
        <position position="249"/>
    </location>
    <ligand>
        <name>Mg(2+)</name>
        <dbReference type="ChEBI" id="CHEBI:18420"/>
    </ligand>
</feature>
<dbReference type="PANTHER" id="PTHR11902:SF1">
    <property type="entry name" value="ENOLASE"/>
    <property type="match status" value="1"/>
</dbReference>
<dbReference type="SFLD" id="SFLDG00178">
    <property type="entry name" value="enolase"/>
    <property type="match status" value="1"/>
</dbReference>
<feature type="domain" description="Enolase N-terminal" evidence="14">
    <location>
        <begin position="4"/>
        <end position="134"/>
    </location>
</feature>
<feature type="binding site" evidence="11">
    <location>
        <position position="292"/>
    </location>
    <ligand>
        <name>substrate</name>
    </ligand>
</feature>
<feature type="binding site" evidence="11">
    <location>
        <begin position="371"/>
        <end position="374"/>
    </location>
    <ligand>
        <name>substrate</name>
    </ligand>
</feature>
<evidence type="ECO:0000256" key="3">
    <source>
        <dbReference type="ARBA" id="ARBA00012058"/>
    </source>
</evidence>
<comment type="cofactor">
    <cofactor evidence="12">
        <name>Mg(2+)</name>
        <dbReference type="ChEBI" id="CHEBI:18420"/>
    </cofactor>
    <text evidence="12">Mg(2+) is required for catalysis and for stabilizing the dimer.</text>
</comment>
<dbReference type="SFLD" id="SFLDS00001">
    <property type="entry name" value="Enolase"/>
    <property type="match status" value="1"/>
</dbReference>
<feature type="domain" description="Enolase C-terminal TIM barrel" evidence="13">
    <location>
        <begin position="146"/>
        <end position="422"/>
    </location>
</feature>
<dbReference type="EC" id="4.2.1.11" evidence="3 9"/>
<comment type="pathway">
    <text evidence="1 9">Carbohydrate degradation; glycolysis; pyruvate from D-glyceraldehyde 3-phosphate: step 4/5.</text>
</comment>
<comment type="catalytic activity">
    <reaction evidence="9">
        <text>(2R)-2-phosphoglycerate = phosphoenolpyruvate + H2O</text>
        <dbReference type="Rhea" id="RHEA:10164"/>
        <dbReference type="ChEBI" id="CHEBI:15377"/>
        <dbReference type="ChEBI" id="CHEBI:58289"/>
        <dbReference type="ChEBI" id="CHEBI:58702"/>
        <dbReference type="EC" id="4.2.1.11"/>
    </reaction>
</comment>
<dbReference type="GO" id="GO:0000287">
    <property type="term" value="F:magnesium ion binding"/>
    <property type="evidence" value="ECO:0007669"/>
    <property type="project" value="UniProtKB-UniRule"/>
</dbReference>
<feature type="binding site" evidence="9">
    <location>
        <position position="395"/>
    </location>
    <ligand>
        <name>(2R)-2-phosphoglycerate</name>
        <dbReference type="ChEBI" id="CHEBI:58289"/>
    </ligand>
</feature>
<keyword evidence="9" id="KW-0963">Cytoplasm</keyword>
<dbReference type="PROSITE" id="PS00164">
    <property type="entry name" value="ENOLASE"/>
    <property type="match status" value="1"/>
</dbReference>
<feature type="binding site" evidence="9 12">
    <location>
        <position position="292"/>
    </location>
    <ligand>
        <name>Mg(2+)</name>
        <dbReference type="ChEBI" id="CHEBI:18420"/>
    </ligand>
</feature>
<dbReference type="CDD" id="cd03313">
    <property type="entry name" value="enolase"/>
    <property type="match status" value="1"/>
</dbReference>
<evidence type="ECO:0000256" key="5">
    <source>
        <dbReference type="ARBA" id="ARBA00022525"/>
    </source>
</evidence>
<dbReference type="Pfam" id="PF00113">
    <property type="entry name" value="Enolase_C"/>
    <property type="match status" value="1"/>
</dbReference>
<dbReference type="InterPro" id="IPR020809">
    <property type="entry name" value="Enolase_CS"/>
</dbReference>
<dbReference type="EMBL" id="MGGI01000005">
    <property type="protein sequence ID" value="OGM27257.1"/>
    <property type="molecule type" value="Genomic_DNA"/>
</dbReference>
<comment type="similarity">
    <text evidence="2 9">Belongs to the enolase family.</text>
</comment>
<evidence type="ECO:0000256" key="10">
    <source>
        <dbReference type="PIRSR" id="PIRSR001400-1"/>
    </source>
</evidence>
<evidence type="ECO:0000256" key="6">
    <source>
        <dbReference type="ARBA" id="ARBA00022842"/>
    </source>
</evidence>
<dbReference type="InterPro" id="IPR029017">
    <property type="entry name" value="Enolase-like_N"/>
</dbReference>
<feature type="active site" description="Proton acceptor" evidence="9 10">
    <location>
        <position position="344"/>
    </location>
</feature>
<feature type="binding site" evidence="9">
    <location>
        <position position="374"/>
    </location>
    <ligand>
        <name>(2R)-2-phosphoglycerate</name>
        <dbReference type="ChEBI" id="CHEBI:58289"/>
    </ligand>
</feature>
<keyword evidence="9 12" id="KW-0479">Metal-binding</keyword>
<reference evidence="15 16" key="1">
    <citation type="journal article" date="2016" name="Nat. Commun.">
        <title>Thousands of microbial genomes shed light on interconnected biogeochemical processes in an aquifer system.</title>
        <authorList>
            <person name="Anantharaman K."/>
            <person name="Brown C.T."/>
            <person name="Hug L.A."/>
            <person name="Sharon I."/>
            <person name="Castelle C.J."/>
            <person name="Probst A.J."/>
            <person name="Thomas B.C."/>
            <person name="Singh A."/>
            <person name="Wilkins M.J."/>
            <person name="Karaoz U."/>
            <person name="Brodie E.L."/>
            <person name="Williams K.H."/>
            <person name="Hubbard S.S."/>
            <person name="Banfield J.F."/>
        </authorList>
    </citation>
    <scope>NUCLEOTIDE SEQUENCE [LARGE SCALE GENOMIC DNA]</scope>
</reference>
<proteinExistence type="inferred from homology"/>
<dbReference type="GO" id="GO:0006096">
    <property type="term" value="P:glycolytic process"/>
    <property type="evidence" value="ECO:0007669"/>
    <property type="project" value="UniProtKB-UniRule"/>
</dbReference>
<keyword evidence="15" id="KW-0670">Pyruvate</keyword>
<dbReference type="SFLD" id="SFLDF00002">
    <property type="entry name" value="enolase"/>
    <property type="match status" value="1"/>
</dbReference>
<comment type="subcellular location">
    <subcellularLocation>
        <location evidence="9">Cytoplasm</location>
    </subcellularLocation>
    <subcellularLocation>
        <location evidence="9">Secreted</location>
    </subcellularLocation>
    <subcellularLocation>
        <location evidence="9">Cell surface</location>
    </subcellularLocation>
    <text evidence="9">Fractions of enolase are present in both the cytoplasm and on the cell surface.</text>
</comment>
<feature type="binding site" evidence="11">
    <location>
        <position position="319"/>
    </location>
    <ligand>
        <name>substrate</name>
    </ligand>
</feature>
<evidence type="ECO:0000313" key="16">
    <source>
        <dbReference type="Proteomes" id="UP000178851"/>
    </source>
</evidence>
<dbReference type="GO" id="GO:0005576">
    <property type="term" value="C:extracellular region"/>
    <property type="evidence" value="ECO:0007669"/>
    <property type="project" value="UniProtKB-SubCell"/>
</dbReference>
<dbReference type="SUPFAM" id="SSF51604">
    <property type="entry name" value="Enolase C-terminal domain-like"/>
    <property type="match status" value="1"/>
</dbReference>
<sequence>MSKILKIYAREILDSRATPTVEAVCVLNTGQVVVSSVPSGASTGSHEVLELRDNDPKRYKGKGVLNAITNVNQVLGPSVVSMDPMEQEKIDKKLIELDGTENKSKMGANAMLAVSEVVTKAAAASAGIPLYSYIAGLAQKSGLKVNLKIPIPIFNMINGGLHGAGNLDFQEFFVIPASSKTFTKDIQLGSEVYMMLGENLDRRGAIHSVGDEGGYAPNLFTNADAVEILVETIKESPYDLGLDVFLGLDIAASTFFKNGVYQIRDKSSALTEDALIDYYKNLNENYHLAILEDPFNEDAWSGWHKLLSSLGNQTILVGDDLLATNPKRVQKAITEKACNAVLVKPNQIGTVTETLQVINLARSANWKIIVSHRSGETNDWFIADFAVGVSADYVKFGAPARGERVAKYNRLSSIELELTDKK</sequence>
<protein>
    <recommendedName>
        <fullName evidence="4 9">Enolase</fullName>
        <ecNumber evidence="3 9">4.2.1.11</ecNumber>
    </recommendedName>
    <alternativeName>
        <fullName evidence="9">2-phospho-D-glycerate hydro-lyase</fullName>
    </alternativeName>
    <alternativeName>
        <fullName evidence="9">2-phosphoglycerate dehydratase</fullName>
    </alternativeName>
</protein>